<evidence type="ECO:0000256" key="5">
    <source>
        <dbReference type="ARBA" id="ARBA00022781"/>
    </source>
</evidence>
<comment type="similarity">
    <text evidence="1 12 13">Belongs to the ATPase B chain family.</text>
</comment>
<evidence type="ECO:0000313" key="15">
    <source>
        <dbReference type="EMBL" id="QFJ54431.1"/>
    </source>
</evidence>
<evidence type="ECO:0000256" key="14">
    <source>
        <dbReference type="SAM" id="Coils"/>
    </source>
</evidence>
<keyword evidence="4 12" id="KW-0812">Transmembrane</keyword>
<dbReference type="GO" id="GO:0046961">
    <property type="term" value="F:proton-transporting ATPase activity, rotational mechanism"/>
    <property type="evidence" value="ECO:0007669"/>
    <property type="project" value="TreeGrafter"/>
</dbReference>
<keyword evidence="8 12" id="KW-0472">Membrane</keyword>
<keyword evidence="9 12" id="KW-0066">ATP synthesis</keyword>
<evidence type="ECO:0000256" key="4">
    <source>
        <dbReference type="ARBA" id="ARBA00022692"/>
    </source>
</evidence>
<keyword evidence="6 12" id="KW-1133">Transmembrane helix</keyword>
<evidence type="ECO:0000256" key="7">
    <source>
        <dbReference type="ARBA" id="ARBA00023065"/>
    </source>
</evidence>
<dbReference type="HAMAP" id="MF_01398">
    <property type="entry name" value="ATP_synth_b_bprime"/>
    <property type="match status" value="1"/>
</dbReference>
<dbReference type="AlphaFoldDB" id="A0A5P6VUB4"/>
<organism evidence="15 16">
    <name type="scientific">Pseudobutyrivibrio xylanivorans</name>
    <dbReference type="NCBI Taxonomy" id="185007"/>
    <lineage>
        <taxon>Bacteria</taxon>
        <taxon>Bacillati</taxon>
        <taxon>Bacillota</taxon>
        <taxon>Clostridia</taxon>
        <taxon>Lachnospirales</taxon>
        <taxon>Lachnospiraceae</taxon>
        <taxon>Pseudobutyrivibrio</taxon>
    </lineage>
</organism>
<dbReference type="InterPro" id="IPR050059">
    <property type="entry name" value="ATP_synthase_B_chain"/>
</dbReference>
<gene>
    <name evidence="12" type="primary">atpF</name>
    <name evidence="15" type="ORF">FXF36_05945</name>
</gene>
<dbReference type="KEGG" id="pxv:FXF36_05945"/>
<dbReference type="InterPro" id="IPR028987">
    <property type="entry name" value="ATP_synth_B-like_membr_sf"/>
</dbReference>
<dbReference type="GO" id="GO:0012505">
    <property type="term" value="C:endomembrane system"/>
    <property type="evidence" value="ECO:0007669"/>
    <property type="project" value="UniProtKB-SubCell"/>
</dbReference>
<dbReference type="CDD" id="cd06503">
    <property type="entry name" value="ATP-synt_Fo_b"/>
    <property type="match status" value="1"/>
</dbReference>
<evidence type="ECO:0000256" key="8">
    <source>
        <dbReference type="ARBA" id="ARBA00023136"/>
    </source>
</evidence>
<protein>
    <recommendedName>
        <fullName evidence="12">ATP synthase subunit b</fullName>
    </recommendedName>
    <alternativeName>
        <fullName evidence="12">ATP synthase F(0) sector subunit b</fullName>
    </alternativeName>
    <alternativeName>
        <fullName evidence="12">ATPase subunit I</fullName>
    </alternativeName>
    <alternativeName>
        <fullName evidence="12">F-type ATPase subunit b</fullName>
        <shortName evidence="12">F-ATPase subunit b</shortName>
    </alternativeName>
</protein>
<keyword evidence="2 12" id="KW-0813">Transport</keyword>
<evidence type="ECO:0000256" key="9">
    <source>
        <dbReference type="ARBA" id="ARBA00023310"/>
    </source>
</evidence>
<dbReference type="PANTHER" id="PTHR33445:SF2">
    <property type="entry name" value="ATP SYNTHASE SUBUNIT B', CHLOROPLASTIC"/>
    <property type="match status" value="1"/>
</dbReference>
<name>A0A5P6VUB4_PSEXY</name>
<sequence length="160" mass="18035">MINISFWNILWTVINLLILFVAMKLVFFKPIAKTIEKRQEEANDVIDKAVTREKEAKQLAQEYQDKLDSVEEQKKQIIAEARKTADGQYQQIVSTAKDDAKSIRDNAVVEAYHEKEKIIASAKKEIAEMVLDATTKVIGSKAGAAVDSELFDDFLDKAGE</sequence>
<dbReference type="Gene3D" id="1.20.5.620">
    <property type="entry name" value="F1F0 ATP synthase subunit B, membrane domain"/>
    <property type="match status" value="1"/>
</dbReference>
<evidence type="ECO:0000256" key="6">
    <source>
        <dbReference type="ARBA" id="ARBA00022989"/>
    </source>
</evidence>
<dbReference type="GO" id="GO:0045259">
    <property type="term" value="C:proton-transporting ATP synthase complex"/>
    <property type="evidence" value="ECO:0007669"/>
    <property type="project" value="UniProtKB-KW"/>
</dbReference>
<evidence type="ECO:0000256" key="13">
    <source>
        <dbReference type="RuleBase" id="RU003848"/>
    </source>
</evidence>
<comment type="subunit">
    <text evidence="12">F-type ATPases have 2 components, F(1) - the catalytic core - and F(0) - the membrane proton channel. F(1) has five subunits: alpha(3), beta(3), gamma(1), delta(1), epsilon(1). F(0) has three main subunits: a(1), b(2) and c(10-14). The alpha and beta chains form an alternating ring which encloses part of the gamma chain. F(1) is attached to F(0) by a central stalk formed by the gamma and epsilon chains, while a peripheral stalk is formed by the delta and b chains.</text>
</comment>
<comment type="subcellular location">
    <subcellularLocation>
        <location evidence="12">Cell membrane</location>
        <topology evidence="12">Single-pass membrane protein</topology>
    </subcellularLocation>
    <subcellularLocation>
        <location evidence="11">Endomembrane system</location>
        <topology evidence="11">Single-pass membrane protein</topology>
    </subcellularLocation>
</comment>
<dbReference type="PANTHER" id="PTHR33445">
    <property type="entry name" value="ATP SYNTHASE SUBUNIT B', CHLOROPLASTIC"/>
    <property type="match status" value="1"/>
</dbReference>
<evidence type="ECO:0000313" key="16">
    <source>
        <dbReference type="Proteomes" id="UP000327030"/>
    </source>
</evidence>
<dbReference type="SUPFAM" id="SSF81573">
    <property type="entry name" value="F1F0 ATP synthase subunit B, membrane domain"/>
    <property type="match status" value="1"/>
</dbReference>
<dbReference type="OrthoDB" id="9795863at2"/>
<dbReference type="GO" id="GO:0005886">
    <property type="term" value="C:plasma membrane"/>
    <property type="evidence" value="ECO:0007669"/>
    <property type="project" value="UniProtKB-SubCell"/>
</dbReference>
<proteinExistence type="inferred from homology"/>
<dbReference type="GO" id="GO:0046933">
    <property type="term" value="F:proton-transporting ATP synthase activity, rotational mechanism"/>
    <property type="evidence" value="ECO:0007669"/>
    <property type="project" value="UniProtKB-UniRule"/>
</dbReference>
<keyword evidence="14" id="KW-0175">Coiled coil</keyword>
<comment type="function">
    <text evidence="10 12">F(1)F(0) ATP synthase produces ATP from ADP in the presence of a proton or sodium gradient. F-type ATPases consist of two structural domains, F(1) containing the extramembraneous catalytic core and F(0) containing the membrane proton channel, linked together by a central stalk and a peripheral stalk. During catalysis, ATP synthesis in the catalytic domain of F(1) is coupled via a rotary mechanism of the central stalk subunits to proton translocation.</text>
</comment>
<dbReference type="Proteomes" id="UP000327030">
    <property type="component" value="Chromosome 1"/>
</dbReference>
<keyword evidence="3 12" id="KW-0138">CF(0)</keyword>
<dbReference type="RefSeq" id="WP_151622923.1">
    <property type="nucleotide sequence ID" value="NZ_CP043028.1"/>
</dbReference>
<keyword evidence="5 12" id="KW-0375">Hydrogen ion transport</keyword>
<evidence type="ECO:0000256" key="2">
    <source>
        <dbReference type="ARBA" id="ARBA00022448"/>
    </source>
</evidence>
<dbReference type="InterPro" id="IPR002146">
    <property type="entry name" value="ATP_synth_b/b'su_bac/chlpt"/>
</dbReference>
<keyword evidence="7 12" id="KW-0406">Ion transport</keyword>
<reference evidence="16" key="1">
    <citation type="submission" date="2019-08" db="EMBL/GenBank/DDBJ databases">
        <title>Complete Genome Sequence of the Polysaccharide-Degrading Rumen Bacterium Pseudobutyrivibrio xylanivorans MA3014.</title>
        <authorList>
            <person name="Palevich N."/>
            <person name="Maclean P.H."/>
            <person name="Kelly W.J."/>
            <person name="Leahy S.C."/>
            <person name="Rakonjac J."/>
            <person name="Attwood G.T."/>
        </authorList>
    </citation>
    <scope>NUCLEOTIDE SEQUENCE [LARGE SCALE GENOMIC DNA]</scope>
    <source>
        <strain evidence="16">MA3014</strain>
    </source>
</reference>
<accession>A0A5P6VUB4</accession>
<feature type="coiled-coil region" evidence="14">
    <location>
        <begin position="46"/>
        <end position="80"/>
    </location>
</feature>
<evidence type="ECO:0000256" key="1">
    <source>
        <dbReference type="ARBA" id="ARBA00005513"/>
    </source>
</evidence>
<dbReference type="Pfam" id="PF00430">
    <property type="entry name" value="ATP-synt_B"/>
    <property type="match status" value="1"/>
</dbReference>
<keyword evidence="12" id="KW-1003">Cell membrane</keyword>
<comment type="function">
    <text evidence="12">Component of the F(0) channel, it forms part of the peripheral stalk, linking F(1) to F(0).</text>
</comment>
<evidence type="ECO:0000256" key="12">
    <source>
        <dbReference type="HAMAP-Rule" id="MF_01398"/>
    </source>
</evidence>
<evidence type="ECO:0000256" key="3">
    <source>
        <dbReference type="ARBA" id="ARBA00022547"/>
    </source>
</evidence>
<dbReference type="EMBL" id="CP043028">
    <property type="protein sequence ID" value="QFJ54431.1"/>
    <property type="molecule type" value="Genomic_DNA"/>
</dbReference>
<evidence type="ECO:0000256" key="11">
    <source>
        <dbReference type="ARBA" id="ARBA00037847"/>
    </source>
</evidence>
<evidence type="ECO:0000256" key="10">
    <source>
        <dbReference type="ARBA" id="ARBA00025198"/>
    </source>
</evidence>
<feature type="transmembrane region" description="Helical" evidence="12">
    <location>
        <begin position="6"/>
        <end position="28"/>
    </location>
</feature>